<evidence type="ECO:0000256" key="1">
    <source>
        <dbReference type="ARBA" id="ARBA00005417"/>
    </source>
</evidence>
<keyword evidence="4 6" id="KW-0067">ATP-binding</keyword>
<dbReference type="GO" id="GO:0005524">
    <property type="term" value="F:ATP binding"/>
    <property type="evidence" value="ECO:0007669"/>
    <property type="project" value="UniProtKB-KW"/>
</dbReference>
<dbReference type="InterPro" id="IPR003593">
    <property type="entry name" value="AAA+_ATPase"/>
</dbReference>
<keyword evidence="2" id="KW-0813">Transport</keyword>
<dbReference type="Proteomes" id="UP000606172">
    <property type="component" value="Unassembled WGS sequence"/>
</dbReference>
<evidence type="ECO:0000313" key="6">
    <source>
        <dbReference type="EMBL" id="GII90810.1"/>
    </source>
</evidence>
<dbReference type="PANTHER" id="PTHR43335:SF11">
    <property type="entry name" value="ABC TRANSPORTER RELATED"/>
    <property type="match status" value="1"/>
</dbReference>
<keyword evidence="3" id="KW-0547">Nucleotide-binding</keyword>
<dbReference type="GO" id="GO:0016887">
    <property type="term" value="F:ATP hydrolysis activity"/>
    <property type="evidence" value="ECO:0007669"/>
    <property type="project" value="InterPro"/>
</dbReference>
<dbReference type="AlphaFoldDB" id="A0A919V3C1"/>
<comment type="similarity">
    <text evidence="1">Belongs to the ABC transporter superfamily.</text>
</comment>
<comment type="caution">
    <text evidence="6">The sequence shown here is derived from an EMBL/GenBank/DDBJ whole genome shotgun (WGS) entry which is preliminary data.</text>
</comment>
<evidence type="ECO:0000259" key="5">
    <source>
        <dbReference type="PROSITE" id="PS50893"/>
    </source>
</evidence>
<protein>
    <submittedName>
        <fullName evidence="6">ABC transporter ATP-binding protein</fullName>
    </submittedName>
</protein>
<dbReference type="InterPro" id="IPR003439">
    <property type="entry name" value="ABC_transporter-like_ATP-bd"/>
</dbReference>
<dbReference type="SMART" id="SM00382">
    <property type="entry name" value="AAA"/>
    <property type="match status" value="1"/>
</dbReference>
<dbReference type="SUPFAM" id="SSF52540">
    <property type="entry name" value="P-loop containing nucleoside triphosphate hydrolases"/>
    <property type="match status" value="1"/>
</dbReference>
<proteinExistence type="inferred from homology"/>
<dbReference type="EMBL" id="BOOW01000007">
    <property type="protein sequence ID" value="GII90810.1"/>
    <property type="molecule type" value="Genomic_DNA"/>
</dbReference>
<dbReference type="Pfam" id="PF00005">
    <property type="entry name" value="ABC_tran"/>
    <property type="match status" value="1"/>
</dbReference>
<evidence type="ECO:0000256" key="2">
    <source>
        <dbReference type="ARBA" id="ARBA00022448"/>
    </source>
</evidence>
<dbReference type="PANTHER" id="PTHR43335">
    <property type="entry name" value="ABC TRANSPORTER, ATP-BINDING PROTEIN"/>
    <property type="match status" value="1"/>
</dbReference>
<evidence type="ECO:0000256" key="4">
    <source>
        <dbReference type="ARBA" id="ARBA00022840"/>
    </source>
</evidence>
<accession>A0A919V3C1</accession>
<sequence length="324" mass="35305">MNQTAALPSPVAQGGGMPPAVIELGQASRFYGNVVAVNDITMTVGPGVTGLLGPNGAGKSTLLHMMAGFLAPSNGSVTLDGRPIWRNHEIYRSIGLVPEREGVYGFLTGWQFVLSSAKLHKLPNPEDAALKALATVEMEAAKDRKVETYSKGMRQRVKVAAALVHNPRVLLLDEPFNGMDPRQRLHLMDLIRTMGAAGRTILFSSHILEEVERVAQQIEVLVAGRHAASGDFREIRRRMTDRPHLFNIRSSDDRRLAAALIADGSSGAVALTPGGLEVQAVDFRRFTWLLPRVARDIGVRVWQVAPADEDLESVFSYLITRSGQ</sequence>
<dbReference type="InterPro" id="IPR017871">
    <property type="entry name" value="ABC_transporter-like_CS"/>
</dbReference>
<keyword evidence="7" id="KW-1185">Reference proteome</keyword>
<dbReference type="FunFam" id="3.40.50.300:FF:001220">
    <property type="entry name" value="ABC transporter ATP-binding subunit"/>
    <property type="match status" value="1"/>
</dbReference>
<dbReference type="PROSITE" id="PS50893">
    <property type="entry name" value="ABC_TRANSPORTER_2"/>
    <property type="match status" value="1"/>
</dbReference>
<dbReference type="Gene3D" id="3.40.50.300">
    <property type="entry name" value="P-loop containing nucleotide triphosphate hydrolases"/>
    <property type="match status" value="1"/>
</dbReference>
<gene>
    <name evidence="6" type="ORF">Ssi02_10410</name>
</gene>
<name>A0A919V3C1_9ACTN</name>
<evidence type="ECO:0000313" key="7">
    <source>
        <dbReference type="Proteomes" id="UP000606172"/>
    </source>
</evidence>
<organism evidence="6 7">
    <name type="scientific">Sinosporangium siamense</name>
    <dbReference type="NCBI Taxonomy" id="1367973"/>
    <lineage>
        <taxon>Bacteria</taxon>
        <taxon>Bacillati</taxon>
        <taxon>Actinomycetota</taxon>
        <taxon>Actinomycetes</taxon>
        <taxon>Streptosporangiales</taxon>
        <taxon>Streptosporangiaceae</taxon>
        <taxon>Sinosporangium</taxon>
    </lineage>
</organism>
<dbReference type="PROSITE" id="PS00211">
    <property type="entry name" value="ABC_TRANSPORTER_1"/>
    <property type="match status" value="1"/>
</dbReference>
<evidence type="ECO:0000256" key="3">
    <source>
        <dbReference type="ARBA" id="ARBA00022741"/>
    </source>
</evidence>
<dbReference type="InterPro" id="IPR027417">
    <property type="entry name" value="P-loop_NTPase"/>
</dbReference>
<feature type="domain" description="ABC transporter" evidence="5">
    <location>
        <begin position="22"/>
        <end position="248"/>
    </location>
</feature>
<dbReference type="CDD" id="cd03230">
    <property type="entry name" value="ABC_DR_subfamily_A"/>
    <property type="match status" value="1"/>
</dbReference>
<reference evidence="6" key="1">
    <citation type="submission" date="2021-01" db="EMBL/GenBank/DDBJ databases">
        <title>Whole genome shotgun sequence of Sinosporangium siamense NBRC 109515.</title>
        <authorList>
            <person name="Komaki H."/>
            <person name="Tamura T."/>
        </authorList>
    </citation>
    <scope>NUCLEOTIDE SEQUENCE</scope>
    <source>
        <strain evidence="6">NBRC 109515</strain>
    </source>
</reference>